<dbReference type="InterPro" id="IPR006099">
    <property type="entry name" value="MeMalonylCoA_mutase_a/b_cat"/>
</dbReference>
<comment type="similarity">
    <text evidence="2">Belongs to the methylmalonyl-CoA mutase family.</text>
</comment>
<gene>
    <name evidence="7" type="primary">mutA</name>
    <name evidence="7" type="ORF">A6302_00791</name>
</gene>
<dbReference type="EC" id="5.4.99.2" evidence="7"/>
<comment type="caution">
    <text evidence="7">The sequence shown here is derived from an EMBL/GenBank/DDBJ whole genome shotgun (WGS) entry which is preliminary data.</text>
</comment>
<evidence type="ECO:0000259" key="6">
    <source>
        <dbReference type="Pfam" id="PF01642"/>
    </source>
</evidence>
<dbReference type="PANTHER" id="PTHR48101:SF4">
    <property type="entry name" value="METHYLMALONYL-COA MUTASE, MITOCHONDRIAL"/>
    <property type="match status" value="1"/>
</dbReference>
<dbReference type="SUPFAM" id="SSF52242">
    <property type="entry name" value="Cobalamin (vitamin B12)-binding domain"/>
    <property type="match status" value="1"/>
</dbReference>
<accession>A0A1E3H693</accession>
<keyword evidence="3" id="KW-0846">Cobalamin</keyword>
<dbReference type="OrthoDB" id="9762378at2"/>
<dbReference type="SUPFAM" id="SSF51703">
    <property type="entry name" value="Cobalamin (vitamin B12)-dependent enzymes"/>
    <property type="match status" value="1"/>
</dbReference>
<evidence type="ECO:0000313" key="8">
    <source>
        <dbReference type="Proteomes" id="UP000094622"/>
    </source>
</evidence>
<protein>
    <submittedName>
        <fullName evidence="7">Methylmalonyl-CoA mutase small subunit</fullName>
        <ecNumber evidence="7">5.4.99.2</ecNumber>
    </submittedName>
</protein>
<dbReference type="InterPro" id="IPR016176">
    <property type="entry name" value="Cbl-dep_enz_cat"/>
</dbReference>
<feature type="domain" description="Methylmalonyl-CoA mutase alpha/beta chain catalytic" evidence="6">
    <location>
        <begin position="118"/>
        <end position="349"/>
    </location>
</feature>
<dbReference type="EMBL" id="MCRJ01000012">
    <property type="protein sequence ID" value="ODN71859.1"/>
    <property type="molecule type" value="Genomic_DNA"/>
</dbReference>
<keyword evidence="8" id="KW-1185">Reference proteome</keyword>
<dbReference type="GO" id="GO:0031419">
    <property type="term" value="F:cobalamin binding"/>
    <property type="evidence" value="ECO:0007669"/>
    <property type="project" value="UniProtKB-KW"/>
</dbReference>
<evidence type="ECO:0000256" key="2">
    <source>
        <dbReference type="ARBA" id="ARBA00008465"/>
    </source>
</evidence>
<evidence type="ECO:0000256" key="4">
    <source>
        <dbReference type="ARBA" id="ARBA00023235"/>
    </source>
</evidence>
<dbReference type="Gene3D" id="3.40.50.280">
    <property type="entry name" value="Cobalamin-binding domain"/>
    <property type="match status" value="1"/>
</dbReference>
<dbReference type="PATRIC" id="fig|1439726.3.peg.829"/>
<dbReference type="Pfam" id="PF01642">
    <property type="entry name" value="MM_CoA_mutase"/>
    <property type="match status" value="1"/>
</dbReference>
<evidence type="ECO:0000256" key="3">
    <source>
        <dbReference type="ARBA" id="ARBA00022628"/>
    </source>
</evidence>
<dbReference type="Proteomes" id="UP000094622">
    <property type="component" value="Unassembled WGS sequence"/>
</dbReference>
<proteinExistence type="inferred from homology"/>
<dbReference type="Gene3D" id="3.20.20.240">
    <property type="entry name" value="Methylmalonyl-CoA mutase"/>
    <property type="match status" value="1"/>
</dbReference>
<name>A0A1E3H693_9HYPH</name>
<organism evidence="7 8">
    <name type="scientific">Methylobrevis pamukkalensis</name>
    <dbReference type="NCBI Taxonomy" id="1439726"/>
    <lineage>
        <taxon>Bacteria</taxon>
        <taxon>Pseudomonadati</taxon>
        <taxon>Pseudomonadota</taxon>
        <taxon>Alphaproteobacteria</taxon>
        <taxon>Hyphomicrobiales</taxon>
        <taxon>Pleomorphomonadaceae</taxon>
        <taxon>Methylobrevis</taxon>
    </lineage>
</organism>
<dbReference type="InterPro" id="IPR036724">
    <property type="entry name" value="Cobalamin-bd_sf"/>
</dbReference>
<dbReference type="AlphaFoldDB" id="A0A1E3H693"/>
<sequence length="531" mass="55088">MCIVQPLDVDTAELANARLLDELSGGVGGVDIRLPVASVDPARLFEGVYVGMIAIHLSCGDAARLDEIAGFVAHTEGERSGGLHLGVDPFAAGAADPSADLAAALRIGAAHDLPGTWLSARGQGWHGAGAAPSQQIAIALATTAEYLRRAEAGGLADPATVFARTEYRLVADQNQFLTIARLRAFRRLHALMAETCGFAAAPAFVHAEAARRMMTKRDPWVNILRATVATFAAATGGADAISTLPHTALLGLPDDDARRLSRNVQTVLMEESNIFRVADPAAGSGGIEALTDALAERAWDEFRRIEAEGGLAASLASGALSGRIAAHADASRLAVARRREPITGTSTWPLLTERRPSVAAPLPQAAAPADAVPAHRIAEPWEALRDASDAHLAATGARPAIFLANLGPVSAYTLRSTWAKNLFEAGGIEAEGRGGHLTGETLADAFAQSGARIACLCSSDAAYETLAQDAARALAAAGAAKILMAGRPGEREADWRAAGVSAFVHEGLDMIALLRDLLADLGVALPAPGQE</sequence>
<evidence type="ECO:0000256" key="1">
    <source>
        <dbReference type="ARBA" id="ARBA00001922"/>
    </source>
</evidence>
<comment type="cofactor">
    <cofactor evidence="1">
        <name>adenosylcob(III)alamin</name>
        <dbReference type="ChEBI" id="CHEBI:18408"/>
    </cofactor>
</comment>
<dbReference type="GO" id="GO:0004494">
    <property type="term" value="F:methylmalonyl-CoA mutase activity"/>
    <property type="evidence" value="ECO:0007669"/>
    <property type="project" value="UniProtKB-EC"/>
</dbReference>
<reference evidence="7 8" key="1">
    <citation type="submission" date="2016-07" db="EMBL/GenBank/DDBJ databases">
        <title>Draft Genome Sequence of Methylobrevis pamukkalensis PK2.</title>
        <authorList>
            <person name="Vasilenko O.V."/>
            <person name="Doronina N.V."/>
            <person name="Shmareva M.N."/>
            <person name="Tarlachkov S.V."/>
            <person name="Mustakhimov I."/>
            <person name="Trotsenko Y.A."/>
        </authorList>
    </citation>
    <scope>NUCLEOTIDE SEQUENCE [LARGE SCALE GENOMIC DNA]</scope>
    <source>
        <strain evidence="7 8">PK2</strain>
    </source>
</reference>
<evidence type="ECO:0000313" key="7">
    <source>
        <dbReference type="EMBL" id="ODN71859.1"/>
    </source>
</evidence>
<dbReference type="GO" id="GO:0046872">
    <property type="term" value="F:metal ion binding"/>
    <property type="evidence" value="ECO:0007669"/>
    <property type="project" value="InterPro"/>
</dbReference>
<keyword evidence="5" id="KW-0170">Cobalt</keyword>
<dbReference type="PANTHER" id="PTHR48101">
    <property type="entry name" value="METHYLMALONYL-COA MUTASE, MITOCHONDRIAL-RELATED"/>
    <property type="match status" value="1"/>
</dbReference>
<keyword evidence="4 7" id="KW-0413">Isomerase</keyword>
<dbReference type="RefSeq" id="WP_141703387.1">
    <property type="nucleotide sequence ID" value="NZ_MCRJ01000012.1"/>
</dbReference>
<evidence type="ECO:0000256" key="5">
    <source>
        <dbReference type="ARBA" id="ARBA00023285"/>
    </source>
</evidence>